<feature type="signal peptide" evidence="6">
    <location>
        <begin position="1"/>
        <end position="24"/>
    </location>
</feature>
<keyword evidence="5" id="KW-0998">Cell outer membrane</keyword>
<dbReference type="Pfam" id="PF07980">
    <property type="entry name" value="SusD_RagB"/>
    <property type="match status" value="1"/>
</dbReference>
<dbReference type="InterPro" id="IPR012944">
    <property type="entry name" value="SusD_RagB_dom"/>
</dbReference>
<dbReference type="PATRIC" id="fig|1433126.3.peg.1373"/>
<feature type="domain" description="SusD-like N-terminal" evidence="8">
    <location>
        <begin position="92"/>
        <end position="229"/>
    </location>
</feature>
<evidence type="ECO:0000256" key="5">
    <source>
        <dbReference type="ARBA" id="ARBA00023237"/>
    </source>
</evidence>
<evidence type="ECO:0000313" key="10">
    <source>
        <dbReference type="Proteomes" id="UP000027616"/>
    </source>
</evidence>
<dbReference type="Pfam" id="PF14322">
    <property type="entry name" value="SusD-like_3"/>
    <property type="match status" value="1"/>
</dbReference>
<keyword evidence="3 6" id="KW-0732">Signal</keyword>
<sequence>MKTKIITIVLCAIFICSCESFLDAQPIEKMTYEKIWQQRGTTEQYLAHIYSFLPEESDLPGIVWTGASDEIICVWKDSDADRLNSGTWSPTSPAGQRWGGYYRAIREANIFLQAAPLVVENIKNRVVVGLTEEEFEGWCDQVLFLRAFYYAELLKQYGAVILLKDMIIAPDAELSTLAFPRSPWDECVEWVCSELEACAAKLPDKVDINSDYGRPTRSTALAIIARLRLYSARELFNGNSLYANIKNPDGTRLFPDYDPQKWQVAAAAAKKAIDCLTEDGYGLYVSPKTGKYQVYESIKGIFFDHWNNEILWGRWGGAGRWGEHVRPRALASVGGEAYGGASPTQQQVDSYAMANGYYPIVGYEGESYYLNQRTTAGVKGITGRATGGVPTIDPRSGYDESSFSMVENPSLGGGKPKKAWNMYKNREPRFYAAIHWNDWVWCANTNFAPIIFDYSAKGEGYSGSNGSHDFPPSGYLVRKMFDNASGRAAPDYGTYTWPYVRVGEVYLNYCEALVESDPGNPDLLHYLNAIRTRAGVPPIEQIYGSEIKDKAFMRELVRRERRVELAFENHRYFDTRTWMIAQTTDNGNMWGMNIQAPNSELVTTQDAFWKRSVAQRRVFRSNHYLHPFSQYELDRNKNLVQNYGW</sequence>
<evidence type="ECO:0000256" key="4">
    <source>
        <dbReference type="ARBA" id="ARBA00023136"/>
    </source>
</evidence>
<evidence type="ECO:0000259" key="7">
    <source>
        <dbReference type="Pfam" id="PF07980"/>
    </source>
</evidence>
<evidence type="ECO:0000256" key="6">
    <source>
        <dbReference type="SAM" id="SignalP"/>
    </source>
</evidence>
<proteinExistence type="inferred from homology"/>
<dbReference type="OrthoDB" id="724176at2"/>
<evidence type="ECO:0000313" key="9">
    <source>
        <dbReference type="EMBL" id="CDN31476.1"/>
    </source>
</evidence>
<dbReference type="Gene3D" id="1.25.40.390">
    <property type="match status" value="1"/>
</dbReference>
<dbReference type="eggNOG" id="COG0614">
    <property type="taxonomic scope" value="Bacteria"/>
</dbReference>
<keyword evidence="4" id="KW-0472">Membrane</keyword>
<keyword evidence="10" id="KW-1185">Reference proteome</keyword>
<dbReference type="EMBL" id="HG934468">
    <property type="protein sequence ID" value="CDN31476.1"/>
    <property type="molecule type" value="Genomic_DNA"/>
</dbReference>
<dbReference type="GO" id="GO:0009279">
    <property type="term" value="C:cell outer membrane"/>
    <property type="evidence" value="ECO:0007669"/>
    <property type="project" value="UniProtKB-SubCell"/>
</dbReference>
<reference evidence="9 10" key="1">
    <citation type="journal article" date="2015" name="Genome Announc.">
        <title>Complete Genome Sequence of the Novel Leech Symbiont Mucinivorans hirudinis M3T.</title>
        <authorList>
            <person name="Nelson M.C."/>
            <person name="Bomar L."/>
            <person name="Graf J."/>
        </authorList>
    </citation>
    <scope>NUCLEOTIDE SEQUENCE [LARGE SCALE GENOMIC DNA]</scope>
    <source>
        <strain evidence="10">M3</strain>
    </source>
</reference>
<evidence type="ECO:0000256" key="3">
    <source>
        <dbReference type="ARBA" id="ARBA00022729"/>
    </source>
</evidence>
<gene>
    <name evidence="9" type="ORF">BN938_1389</name>
</gene>
<dbReference type="KEGG" id="rbc:BN938_1389"/>
<organism evidence="9 10">
    <name type="scientific">Mucinivorans hirudinis</name>
    <dbReference type="NCBI Taxonomy" id="1433126"/>
    <lineage>
        <taxon>Bacteria</taxon>
        <taxon>Pseudomonadati</taxon>
        <taxon>Bacteroidota</taxon>
        <taxon>Bacteroidia</taxon>
        <taxon>Bacteroidales</taxon>
        <taxon>Rikenellaceae</taxon>
        <taxon>Mucinivorans</taxon>
    </lineage>
</organism>
<dbReference type="STRING" id="1433126.BN938_1389"/>
<dbReference type="PROSITE" id="PS51257">
    <property type="entry name" value="PROKAR_LIPOPROTEIN"/>
    <property type="match status" value="1"/>
</dbReference>
<protein>
    <submittedName>
        <fullName evidence="9">SusD family outer membrane protein</fullName>
    </submittedName>
</protein>
<feature type="chain" id="PRO_5001586367" evidence="6">
    <location>
        <begin position="25"/>
        <end position="645"/>
    </location>
</feature>
<accession>A0A060R7X1</accession>
<dbReference type="AlphaFoldDB" id="A0A060R7X1"/>
<comment type="subcellular location">
    <subcellularLocation>
        <location evidence="1">Cell outer membrane</location>
    </subcellularLocation>
</comment>
<dbReference type="HOGENOM" id="CLU_015553_0_3_10"/>
<evidence type="ECO:0000256" key="2">
    <source>
        <dbReference type="ARBA" id="ARBA00006275"/>
    </source>
</evidence>
<dbReference type="Proteomes" id="UP000027616">
    <property type="component" value="Chromosome I"/>
</dbReference>
<evidence type="ECO:0000256" key="1">
    <source>
        <dbReference type="ARBA" id="ARBA00004442"/>
    </source>
</evidence>
<dbReference type="SUPFAM" id="SSF48452">
    <property type="entry name" value="TPR-like"/>
    <property type="match status" value="1"/>
</dbReference>
<comment type="similarity">
    <text evidence="2">Belongs to the SusD family.</text>
</comment>
<dbReference type="InterPro" id="IPR011990">
    <property type="entry name" value="TPR-like_helical_dom_sf"/>
</dbReference>
<evidence type="ECO:0000259" key="8">
    <source>
        <dbReference type="Pfam" id="PF14322"/>
    </source>
</evidence>
<name>A0A060R7X1_9BACT</name>
<feature type="domain" description="RagB/SusD" evidence="7">
    <location>
        <begin position="331"/>
        <end position="645"/>
    </location>
</feature>
<dbReference type="InterPro" id="IPR033985">
    <property type="entry name" value="SusD-like_N"/>
</dbReference>